<keyword evidence="4" id="KW-1185">Reference proteome</keyword>
<organism evidence="3 4">
    <name type="scientific">Okeania hirsuta</name>
    <dbReference type="NCBI Taxonomy" id="1458930"/>
    <lineage>
        <taxon>Bacteria</taxon>
        <taxon>Bacillati</taxon>
        <taxon>Cyanobacteriota</taxon>
        <taxon>Cyanophyceae</taxon>
        <taxon>Oscillatoriophycideae</taxon>
        <taxon>Oscillatoriales</taxon>
        <taxon>Microcoleaceae</taxon>
        <taxon>Okeania</taxon>
    </lineage>
</organism>
<dbReference type="PROSITE" id="PS50046">
    <property type="entry name" value="PHYTOCHROME_2"/>
    <property type="match status" value="1"/>
</dbReference>
<evidence type="ECO:0000259" key="2">
    <source>
        <dbReference type="PROSITE" id="PS50046"/>
    </source>
</evidence>
<dbReference type="SUPFAM" id="SSF55781">
    <property type="entry name" value="GAF domain-like"/>
    <property type="match status" value="1"/>
</dbReference>
<proteinExistence type="predicted"/>
<dbReference type="Pfam" id="PF01590">
    <property type="entry name" value="GAF"/>
    <property type="match status" value="1"/>
</dbReference>
<reference evidence="3 4" key="1">
    <citation type="journal article" date="2018" name="ACS Chem. Biol.">
        <title>Ketoreductase domain dysfunction expands chemodiversity: malyngamide biosynthesis in the cyanobacterium Okeania hirsuta.</title>
        <authorList>
            <person name="Moss N.A."/>
            <person name="Leao T."/>
            <person name="Rankin M."/>
            <person name="McCullough T.M."/>
            <person name="Qu P."/>
            <person name="Korobeynikov A."/>
            <person name="Smith J.L."/>
            <person name="Gerwick L."/>
            <person name="Gerwick W.H."/>
        </authorList>
    </citation>
    <scope>NUCLEOTIDE SEQUENCE [LARGE SCALE GENOMIC DNA]</scope>
    <source>
        <strain evidence="3 4">PAB10Feb10-1</strain>
    </source>
</reference>
<dbReference type="EMBL" id="RCBY01000022">
    <property type="protein sequence ID" value="RQH50298.1"/>
    <property type="molecule type" value="Genomic_DNA"/>
</dbReference>
<dbReference type="InterPro" id="IPR016132">
    <property type="entry name" value="Phyto_chromo_attachment"/>
</dbReference>
<feature type="domain" description="Phytochrome chromophore attachment site" evidence="2">
    <location>
        <begin position="34"/>
        <end position="170"/>
    </location>
</feature>
<accession>A0A3N6PFD4</accession>
<dbReference type="OrthoDB" id="516850at2"/>
<evidence type="ECO:0000256" key="1">
    <source>
        <dbReference type="SAM" id="MobiDB-lite"/>
    </source>
</evidence>
<dbReference type="AlphaFoldDB" id="A0A3N6PFD4"/>
<evidence type="ECO:0000313" key="3">
    <source>
        <dbReference type="EMBL" id="RQH50298.1"/>
    </source>
</evidence>
<sequence length="180" mass="20772">MANSNNKECNNRPNMSHTDPDLEKLTKRLAQNVARNTFIQETLDNIRGYIRSERVVLYYFYREWKGQVTFESLSDEELSIYGSTGADECFNDEYAAMYQEGRVRVIEDIELEAIHPCHRDFLRSIRVKANLVVPILNSRRLWGLLVAHQCQDARSWSKSDIEIMQKAAVSLATAPAIRDS</sequence>
<dbReference type="InterPro" id="IPR003018">
    <property type="entry name" value="GAF"/>
</dbReference>
<dbReference type="InterPro" id="IPR029016">
    <property type="entry name" value="GAF-like_dom_sf"/>
</dbReference>
<name>A0A3N6PFD4_9CYAN</name>
<evidence type="ECO:0000313" key="4">
    <source>
        <dbReference type="Proteomes" id="UP000269154"/>
    </source>
</evidence>
<comment type="caution">
    <text evidence="3">The sequence shown here is derived from an EMBL/GenBank/DDBJ whole genome shotgun (WGS) entry which is preliminary data.</text>
</comment>
<dbReference type="Gene3D" id="3.30.450.40">
    <property type="match status" value="1"/>
</dbReference>
<dbReference type="SMART" id="SM00065">
    <property type="entry name" value="GAF"/>
    <property type="match status" value="1"/>
</dbReference>
<protein>
    <submittedName>
        <fullName evidence="3">GAF domain-containing protein</fullName>
    </submittedName>
</protein>
<dbReference type="Proteomes" id="UP000269154">
    <property type="component" value="Unassembled WGS sequence"/>
</dbReference>
<gene>
    <name evidence="3" type="ORF">D5R40_06240</name>
</gene>
<feature type="compositionally biased region" description="Polar residues" evidence="1">
    <location>
        <begin position="1"/>
        <end position="17"/>
    </location>
</feature>
<dbReference type="RefSeq" id="WP_124144721.1">
    <property type="nucleotide sequence ID" value="NZ_CAWOKI010000033.1"/>
</dbReference>
<feature type="region of interest" description="Disordered" evidence="1">
    <location>
        <begin position="1"/>
        <end position="21"/>
    </location>
</feature>